<feature type="domain" description="F-box" evidence="1">
    <location>
        <begin position="64"/>
        <end position="92"/>
    </location>
</feature>
<feature type="non-terminal residue" evidence="3">
    <location>
        <position position="92"/>
    </location>
</feature>
<evidence type="ECO:0000313" key="2">
    <source>
        <dbReference type="EMBL" id="GMT25177.1"/>
    </source>
</evidence>
<feature type="domain" description="F-box" evidence="1">
    <location>
        <begin position="22"/>
        <end position="70"/>
    </location>
</feature>
<keyword evidence="4" id="KW-1185">Reference proteome</keyword>
<gene>
    <name evidence="2" type="ORF">PFISCL1PPCAC_16474</name>
    <name evidence="3" type="ORF">PFISCL1PPCAC_29070</name>
</gene>
<evidence type="ECO:0000259" key="1">
    <source>
        <dbReference type="PROSITE" id="PS50181"/>
    </source>
</evidence>
<name>A0AAV5X2G3_9BILA</name>
<protein>
    <recommendedName>
        <fullName evidence="1">F-box domain-containing protein</fullName>
    </recommendedName>
</protein>
<feature type="non-terminal residue" evidence="3">
    <location>
        <position position="1"/>
    </location>
</feature>
<organism evidence="3 4">
    <name type="scientific">Pristionchus fissidentatus</name>
    <dbReference type="NCBI Taxonomy" id="1538716"/>
    <lineage>
        <taxon>Eukaryota</taxon>
        <taxon>Metazoa</taxon>
        <taxon>Ecdysozoa</taxon>
        <taxon>Nematoda</taxon>
        <taxon>Chromadorea</taxon>
        <taxon>Rhabditida</taxon>
        <taxon>Rhabditina</taxon>
        <taxon>Diplogasteromorpha</taxon>
        <taxon>Diplogasteroidea</taxon>
        <taxon>Neodiplogasteridae</taxon>
        <taxon>Pristionchus</taxon>
    </lineage>
</organism>
<dbReference type="Proteomes" id="UP001432322">
    <property type="component" value="Unassembled WGS sequence"/>
</dbReference>
<proteinExistence type="predicted"/>
<dbReference type="SUPFAM" id="SSF81383">
    <property type="entry name" value="F-box domain"/>
    <property type="match status" value="1"/>
</dbReference>
<sequence>CLSSSLFAMATEEKLLPGNESKTVLESLPLEILLRIVSDLGFRDRFALRETSDILENVISSLAKSTLESLPLHVLLRIISHLGIRDRFNLRA</sequence>
<dbReference type="EMBL" id="BTSY01000259">
    <property type="protein sequence ID" value="GMT37773.1"/>
    <property type="molecule type" value="Genomic_DNA"/>
</dbReference>
<dbReference type="InterPro" id="IPR036047">
    <property type="entry name" value="F-box-like_dom_sf"/>
</dbReference>
<evidence type="ECO:0000313" key="3">
    <source>
        <dbReference type="EMBL" id="GMT37773.1"/>
    </source>
</evidence>
<dbReference type="EMBL" id="BTSY01000004">
    <property type="protein sequence ID" value="GMT25177.1"/>
    <property type="molecule type" value="Genomic_DNA"/>
</dbReference>
<dbReference type="InterPro" id="IPR001810">
    <property type="entry name" value="F-box_dom"/>
</dbReference>
<dbReference type="PROSITE" id="PS50181">
    <property type="entry name" value="FBOX"/>
    <property type="match status" value="2"/>
</dbReference>
<evidence type="ECO:0000313" key="4">
    <source>
        <dbReference type="Proteomes" id="UP001432322"/>
    </source>
</evidence>
<comment type="caution">
    <text evidence="3">The sequence shown here is derived from an EMBL/GenBank/DDBJ whole genome shotgun (WGS) entry which is preliminary data.</text>
</comment>
<dbReference type="Pfam" id="PF00646">
    <property type="entry name" value="F-box"/>
    <property type="match status" value="2"/>
</dbReference>
<reference evidence="3" key="1">
    <citation type="submission" date="2023-10" db="EMBL/GenBank/DDBJ databases">
        <title>Genome assembly of Pristionchus species.</title>
        <authorList>
            <person name="Yoshida K."/>
            <person name="Sommer R.J."/>
        </authorList>
    </citation>
    <scope>NUCLEOTIDE SEQUENCE</scope>
    <source>
        <strain evidence="3">RS5133</strain>
    </source>
</reference>
<dbReference type="AlphaFoldDB" id="A0AAV5X2G3"/>
<accession>A0AAV5X2G3</accession>